<evidence type="ECO:0000313" key="2">
    <source>
        <dbReference type="EMBL" id="RDV24235.1"/>
    </source>
</evidence>
<accession>A0A3D8M3V6</accession>
<keyword evidence="1" id="KW-0472">Membrane</keyword>
<organism evidence="2 3">
    <name type="scientific">Alteromonas aestuariivivens</name>
    <dbReference type="NCBI Taxonomy" id="1938339"/>
    <lineage>
        <taxon>Bacteria</taxon>
        <taxon>Pseudomonadati</taxon>
        <taxon>Pseudomonadota</taxon>
        <taxon>Gammaproteobacteria</taxon>
        <taxon>Alteromonadales</taxon>
        <taxon>Alteromonadaceae</taxon>
        <taxon>Alteromonas/Salinimonas group</taxon>
        <taxon>Alteromonas</taxon>
    </lineage>
</organism>
<protein>
    <submittedName>
        <fullName evidence="2">Uncharacterized protein</fullName>
    </submittedName>
</protein>
<feature type="transmembrane region" description="Helical" evidence="1">
    <location>
        <begin position="83"/>
        <end position="100"/>
    </location>
</feature>
<dbReference type="Proteomes" id="UP000256561">
    <property type="component" value="Unassembled WGS sequence"/>
</dbReference>
<keyword evidence="1" id="KW-0812">Transmembrane</keyword>
<reference evidence="3" key="1">
    <citation type="submission" date="2018-08" db="EMBL/GenBank/DDBJ databases">
        <authorList>
            <person name="Zhang J."/>
            <person name="Du Z.-J."/>
        </authorList>
    </citation>
    <scope>NUCLEOTIDE SEQUENCE [LARGE SCALE GENOMIC DNA]</scope>
    <source>
        <strain evidence="3">KCTC 52655</strain>
    </source>
</reference>
<gene>
    <name evidence="2" type="ORF">DXV75_14550</name>
</gene>
<dbReference type="EMBL" id="QRHA01000012">
    <property type="protein sequence ID" value="RDV24235.1"/>
    <property type="molecule type" value="Genomic_DNA"/>
</dbReference>
<evidence type="ECO:0000256" key="1">
    <source>
        <dbReference type="SAM" id="Phobius"/>
    </source>
</evidence>
<sequence length="238" mass="27039">MIFTFPPIKIFKLHITIIGLLLLANIAGIVIEHMLHIGALDHLVKLFNFNTESNVPTLFSSFMLIVCSIVLCFITVGSKKSNAAYLPWLGLSLIFLYLSIDEIYSIHERFTGLARMYFEPKGILYYTWVVPYALLLLIFVFTYSKFLLNLPRKIMGLFIFSGFIFVSGALGFELLGGKQHDSMGKDNLLYSLFYTCEELLEMLGVAVFLYSLLLYIIEEFKSLNITVADKLQSPQLNG</sequence>
<dbReference type="OrthoDB" id="4945139at2"/>
<comment type="caution">
    <text evidence="2">The sequence shown here is derived from an EMBL/GenBank/DDBJ whole genome shotgun (WGS) entry which is preliminary data.</text>
</comment>
<evidence type="ECO:0000313" key="3">
    <source>
        <dbReference type="Proteomes" id="UP000256561"/>
    </source>
</evidence>
<keyword evidence="1" id="KW-1133">Transmembrane helix</keyword>
<feature type="transmembrane region" description="Helical" evidence="1">
    <location>
        <begin position="123"/>
        <end position="142"/>
    </location>
</feature>
<feature type="transmembrane region" description="Helical" evidence="1">
    <location>
        <begin position="55"/>
        <end position="76"/>
    </location>
</feature>
<keyword evidence="3" id="KW-1185">Reference proteome</keyword>
<feature type="transmembrane region" description="Helical" evidence="1">
    <location>
        <begin position="154"/>
        <end position="172"/>
    </location>
</feature>
<feature type="transmembrane region" description="Helical" evidence="1">
    <location>
        <begin position="192"/>
        <end position="217"/>
    </location>
</feature>
<dbReference type="AlphaFoldDB" id="A0A3D8M3V6"/>
<proteinExistence type="predicted"/>
<name>A0A3D8M3V6_9ALTE</name>
<dbReference type="RefSeq" id="WP_115594164.1">
    <property type="nucleotide sequence ID" value="NZ_QRHA01000012.1"/>
</dbReference>
<feature type="transmembrane region" description="Helical" evidence="1">
    <location>
        <begin position="12"/>
        <end position="35"/>
    </location>
</feature>